<dbReference type="InterPro" id="IPR018766">
    <property type="entry name" value="Zinicin_2"/>
</dbReference>
<gene>
    <name evidence="1" type="ORF">SAMN04489714_1707</name>
</gene>
<dbReference type="SUPFAM" id="SSF55486">
    <property type="entry name" value="Metalloproteases ('zincins'), catalytic domain"/>
    <property type="match status" value="1"/>
</dbReference>
<organism evidence="1 2">
    <name type="scientific">Schaalia radingae</name>
    <dbReference type="NCBI Taxonomy" id="131110"/>
    <lineage>
        <taxon>Bacteria</taxon>
        <taxon>Bacillati</taxon>
        <taxon>Actinomycetota</taxon>
        <taxon>Actinomycetes</taxon>
        <taxon>Actinomycetales</taxon>
        <taxon>Actinomycetaceae</taxon>
        <taxon>Schaalia</taxon>
    </lineage>
</organism>
<sequence>MNRTAQWHRLGRLMSSATLAGPTVSHSAAAATVGRLRRAISRTNPLLAGLSSLPEAAEHVASAPVLIVDRRAAVQIISQITDQFITAGLDLTDQAPSSRSFLASPLTTLSEIGVLRTVAPHVKGIWDPFGQRRIFIAPSVLEAAQRGTLDHKDFSSWVAIRAGLWGILFSAAPWLRDELSITAAKFPSSTAQLARLVMMMDGIVRAQMEQISPRQISSARWIRNNAPESAGMTGLMELRRLGASVRSIEAERQGAFSFARHVVLDGQVATLLSDRTHMPTREELVSYESWRDRVV</sequence>
<dbReference type="Pfam" id="PF10103">
    <property type="entry name" value="Zincin_2"/>
    <property type="match status" value="1"/>
</dbReference>
<dbReference type="EMBL" id="LT629792">
    <property type="protein sequence ID" value="SDU02688.1"/>
    <property type="molecule type" value="Genomic_DNA"/>
</dbReference>
<accession>A0ABY0VA73</accession>
<evidence type="ECO:0000313" key="2">
    <source>
        <dbReference type="Proteomes" id="UP000198976"/>
    </source>
</evidence>
<dbReference type="Proteomes" id="UP000198976">
    <property type="component" value="Chromosome I"/>
</dbReference>
<protein>
    <submittedName>
        <fullName evidence="1">Zinicin-like metallopeptidase</fullName>
    </submittedName>
</protein>
<keyword evidence="2" id="KW-1185">Reference proteome</keyword>
<proteinExistence type="predicted"/>
<evidence type="ECO:0000313" key="1">
    <source>
        <dbReference type="EMBL" id="SDU02688.1"/>
    </source>
</evidence>
<reference evidence="1 2" key="1">
    <citation type="submission" date="2016-10" db="EMBL/GenBank/DDBJ databases">
        <authorList>
            <person name="Varghese N."/>
            <person name="Submissions S."/>
        </authorList>
    </citation>
    <scope>NUCLEOTIDE SEQUENCE [LARGE SCALE GENOMIC DNA]</scope>
    <source>
        <strain evidence="1 2">DSM 9169</strain>
    </source>
</reference>
<dbReference type="RefSeq" id="WP_083314334.1">
    <property type="nucleotide sequence ID" value="NZ_LT629792.1"/>
</dbReference>
<name>A0ABY0VA73_9ACTO</name>